<dbReference type="AlphaFoldDB" id="A0ABD5YM40"/>
<feature type="transmembrane region" description="Helical" evidence="2">
    <location>
        <begin position="35"/>
        <end position="53"/>
    </location>
</feature>
<dbReference type="Gene3D" id="3.40.50.12370">
    <property type="match status" value="1"/>
</dbReference>
<gene>
    <name evidence="4" type="ORF">ACFQL7_10825</name>
</gene>
<feature type="domain" description="HPP transmembrane region" evidence="3">
    <location>
        <begin position="43"/>
        <end position="181"/>
    </location>
</feature>
<dbReference type="Proteomes" id="UP001596417">
    <property type="component" value="Unassembled WGS sequence"/>
</dbReference>
<dbReference type="EMBL" id="JBHTAX010000001">
    <property type="protein sequence ID" value="MFC7190296.1"/>
    <property type="molecule type" value="Genomic_DNA"/>
</dbReference>
<evidence type="ECO:0000256" key="1">
    <source>
        <dbReference type="SAM" id="MobiDB-lite"/>
    </source>
</evidence>
<organism evidence="4 5">
    <name type="scientific">Halocatena marina</name>
    <dbReference type="NCBI Taxonomy" id="2934937"/>
    <lineage>
        <taxon>Archaea</taxon>
        <taxon>Methanobacteriati</taxon>
        <taxon>Methanobacteriota</taxon>
        <taxon>Stenosarchaea group</taxon>
        <taxon>Halobacteria</taxon>
        <taxon>Halobacteriales</taxon>
        <taxon>Natronomonadaceae</taxon>
        <taxon>Halocatena</taxon>
    </lineage>
</organism>
<feature type="transmembrane region" description="Helical" evidence="2">
    <location>
        <begin position="90"/>
        <end position="109"/>
    </location>
</feature>
<keyword evidence="5" id="KW-1185">Reference proteome</keyword>
<dbReference type="Pfam" id="PF04982">
    <property type="entry name" value="TM_HPP"/>
    <property type="match status" value="1"/>
</dbReference>
<feature type="transmembrane region" description="Helical" evidence="2">
    <location>
        <begin position="163"/>
        <end position="184"/>
    </location>
</feature>
<name>A0ABD5YM40_9EURY</name>
<evidence type="ECO:0000313" key="5">
    <source>
        <dbReference type="Proteomes" id="UP001596417"/>
    </source>
</evidence>
<feature type="transmembrane region" description="Helical" evidence="2">
    <location>
        <begin position="129"/>
        <end position="156"/>
    </location>
</feature>
<dbReference type="InterPro" id="IPR058581">
    <property type="entry name" value="TM_HPP"/>
</dbReference>
<keyword evidence="2" id="KW-1133">Transmembrane helix</keyword>
<dbReference type="SUPFAM" id="SSF52402">
    <property type="entry name" value="Adenine nucleotide alpha hydrolases-like"/>
    <property type="match status" value="2"/>
</dbReference>
<evidence type="ECO:0000313" key="4">
    <source>
        <dbReference type="EMBL" id="MFC7190296.1"/>
    </source>
</evidence>
<reference evidence="4 5" key="1">
    <citation type="journal article" date="2019" name="Int. J. Syst. Evol. Microbiol.">
        <title>The Global Catalogue of Microorganisms (GCM) 10K type strain sequencing project: providing services to taxonomists for standard genome sequencing and annotation.</title>
        <authorList>
            <consortium name="The Broad Institute Genomics Platform"/>
            <consortium name="The Broad Institute Genome Sequencing Center for Infectious Disease"/>
            <person name="Wu L."/>
            <person name="Ma J."/>
        </authorList>
    </citation>
    <scope>NUCLEOTIDE SEQUENCE [LARGE SCALE GENOMIC DNA]</scope>
    <source>
        <strain evidence="4 5">RDMS1</strain>
    </source>
</reference>
<keyword evidence="2" id="KW-0472">Membrane</keyword>
<evidence type="ECO:0000259" key="3">
    <source>
        <dbReference type="Pfam" id="PF04982"/>
    </source>
</evidence>
<dbReference type="GeneID" id="76199897"/>
<keyword evidence="2" id="KW-0812">Transmembrane</keyword>
<accession>A0ABD5YM40</accession>
<sequence>MPKRNRLWAYLRRLRRIERRELREFRVWIETTRNLVHLTSLLVIPVLIAIVTAASQADYGLSFLLFPPLASGTYTLFANPEGKYSRPWKFVGGLTIGAVCGWVTLILPADVLFGAGSLAGVSPGGAALSIFLTGAFTWGLNVEIPSAFSTALLVLLTGTPNQAGIYVLSIMISSSLVATVFIFWRREVYSERAQYLYQSTNGDDHVLVPMRGEQPAVTAMLGARIASAHDAGKVVLLHMVKEDEIEVAGRTVDGNTVPVGHNPTDSNDTDTDDTDEQMTEQRAASAFASALELRANVIRTKVGVPCEVVVASEGTNPARTVMRTAHETNCDLITTPYETHHGSLSPFLRELFTGDTDVLVHRSADDRTNWKHVLVSVRQASDVAHSMLDFATRLVGQTGHVSVAHCITNERQRRTAEGMLANLAETTATACETRVSHSSIESFLETRASEYDLIIIGASQDRSAASRFVSPPTFERIQSLDCDVAILDRNYRT</sequence>
<evidence type="ECO:0000256" key="2">
    <source>
        <dbReference type="SAM" id="Phobius"/>
    </source>
</evidence>
<feature type="compositionally biased region" description="Acidic residues" evidence="1">
    <location>
        <begin position="267"/>
        <end position="278"/>
    </location>
</feature>
<feature type="region of interest" description="Disordered" evidence="1">
    <location>
        <begin position="252"/>
        <end position="280"/>
    </location>
</feature>
<proteinExistence type="predicted"/>
<comment type="caution">
    <text evidence="4">The sequence shown here is derived from an EMBL/GenBank/DDBJ whole genome shotgun (WGS) entry which is preliminary data.</text>
</comment>
<dbReference type="RefSeq" id="WP_248907040.1">
    <property type="nucleotide sequence ID" value="NZ_CP109979.1"/>
</dbReference>
<protein>
    <submittedName>
        <fullName evidence="4">HPP family protein</fullName>
    </submittedName>
</protein>